<organism evidence="2 3">
    <name type="scientific">Psychroserpens ponticola</name>
    <dbReference type="NCBI Taxonomy" id="2932268"/>
    <lineage>
        <taxon>Bacteria</taxon>
        <taxon>Pseudomonadati</taxon>
        <taxon>Bacteroidota</taxon>
        <taxon>Flavobacteriia</taxon>
        <taxon>Flavobacteriales</taxon>
        <taxon>Flavobacteriaceae</taxon>
        <taxon>Psychroserpens</taxon>
    </lineage>
</organism>
<keyword evidence="1" id="KW-0472">Membrane</keyword>
<keyword evidence="1" id="KW-0812">Transmembrane</keyword>
<feature type="transmembrane region" description="Helical" evidence="1">
    <location>
        <begin position="110"/>
        <end position="129"/>
    </location>
</feature>
<keyword evidence="1" id="KW-1133">Transmembrane helix</keyword>
<evidence type="ECO:0000313" key="2">
    <source>
        <dbReference type="EMBL" id="WCO03107.1"/>
    </source>
</evidence>
<reference evidence="2 3" key="1">
    <citation type="submission" date="2023-01" db="EMBL/GenBank/DDBJ databases">
        <title>Psychroserpens ponticola sp. nov., isolated from seawater.</title>
        <authorList>
            <person name="Kristyanto S."/>
            <person name="Jung J."/>
            <person name="Kim J.M."/>
            <person name="Jeon C.O."/>
        </authorList>
    </citation>
    <scope>NUCLEOTIDE SEQUENCE [LARGE SCALE GENOMIC DNA]</scope>
    <source>
        <strain evidence="2 3">MSW6</strain>
    </source>
</reference>
<gene>
    <name evidence="2" type="ORF">MUN68_006340</name>
</gene>
<proteinExistence type="predicted"/>
<sequence>MKDFKLKDVLISILIVSVTLLYFGDKYLDLEGVKTFMFLGFEIDSFGFLDISDLIFFSKMKVLILVFSITWYLTCRHWWRPVILIIIIIELFKLASIFNSNNTMFDEIEFIISLPFTIPLIIILLLFSLKINKYRLYSEVRNNLDEEIDDVFYNLNKENYNELEKLKIETINAKKAYFNSDKETYVKKLIDIRNQFYKL</sequence>
<feature type="transmembrane region" description="Helical" evidence="1">
    <location>
        <begin position="78"/>
        <end position="98"/>
    </location>
</feature>
<dbReference type="Proteomes" id="UP001202717">
    <property type="component" value="Chromosome"/>
</dbReference>
<protein>
    <submittedName>
        <fullName evidence="2">Uncharacterized protein</fullName>
    </submittedName>
</protein>
<feature type="transmembrane region" description="Helical" evidence="1">
    <location>
        <begin position="7"/>
        <end position="24"/>
    </location>
</feature>
<accession>A0ABY7S279</accession>
<keyword evidence="3" id="KW-1185">Reference proteome</keyword>
<evidence type="ECO:0000313" key="3">
    <source>
        <dbReference type="Proteomes" id="UP001202717"/>
    </source>
</evidence>
<dbReference type="RefSeq" id="WP_249994070.1">
    <property type="nucleotide sequence ID" value="NZ_CP116221.1"/>
</dbReference>
<dbReference type="EMBL" id="CP116221">
    <property type="protein sequence ID" value="WCO03107.1"/>
    <property type="molecule type" value="Genomic_DNA"/>
</dbReference>
<name>A0ABY7S279_9FLAO</name>
<evidence type="ECO:0000256" key="1">
    <source>
        <dbReference type="SAM" id="Phobius"/>
    </source>
</evidence>